<dbReference type="AlphaFoldDB" id="A0ABD3AHA3"/>
<dbReference type="InterPro" id="IPR036388">
    <property type="entry name" value="WH-like_DNA-bd_sf"/>
</dbReference>
<name>A0ABD3AHA3_9GENT</name>
<keyword evidence="7" id="KW-0381">Hypersensitive response</keyword>
<dbReference type="InterPro" id="IPR042197">
    <property type="entry name" value="Apaf_helical"/>
</dbReference>
<dbReference type="GO" id="GO:0016020">
    <property type="term" value="C:membrane"/>
    <property type="evidence" value="ECO:0007669"/>
    <property type="project" value="UniProtKB-SubCell"/>
</dbReference>
<dbReference type="Gene3D" id="1.10.10.10">
    <property type="entry name" value="Winged helix-like DNA-binding domain superfamily/Winged helix DNA-binding domain"/>
    <property type="match status" value="1"/>
</dbReference>
<comment type="subcellular location">
    <subcellularLocation>
        <location evidence="3">Cytoplasm</location>
    </subcellularLocation>
    <subcellularLocation>
        <location evidence="2">Membrane</location>
        <topology evidence="2">Peripheral membrane protein</topology>
    </subcellularLocation>
</comment>
<dbReference type="Gene3D" id="1.20.5.4130">
    <property type="match status" value="1"/>
</dbReference>
<dbReference type="Gene3D" id="3.80.10.10">
    <property type="entry name" value="Ribonuclease Inhibitor"/>
    <property type="match status" value="1"/>
</dbReference>
<evidence type="ECO:0000256" key="2">
    <source>
        <dbReference type="ARBA" id="ARBA00004170"/>
    </source>
</evidence>
<feature type="domain" description="NB-ARC" evidence="13">
    <location>
        <begin position="555"/>
        <end position="722"/>
    </location>
</feature>
<keyword evidence="6" id="KW-0433">Leucine-rich repeat</keyword>
<protein>
    <recommendedName>
        <fullName evidence="18">Late blight resistance protein homolog R1A-3</fullName>
    </recommendedName>
</protein>
<dbReference type="Pfam" id="PF23559">
    <property type="entry name" value="WHD_DRP"/>
    <property type="match status" value="1"/>
</dbReference>
<dbReference type="CDD" id="cd14798">
    <property type="entry name" value="RX-CC_like"/>
    <property type="match status" value="1"/>
</dbReference>
<dbReference type="InterPro" id="IPR038005">
    <property type="entry name" value="RX-like_CC"/>
</dbReference>
<dbReference type="GO" id="GO:0005524">
    <property type="term" value="F:ATP binding"/>
    <property type="evidence" value="ECO:0007669"/>
    <property type="project" value="UniProtKB-KW"/>
</dbReference>
<organism evidence="16 17">
    <name type="scientific">Cinchona calisaya</name>
    <dbReference type="NCBI Taxonomy" id="153742"/>
    <lineage>
        <taxon>Eukaryota</taxon>
        <taxon>Viridiplantae</taxon>
        <taxon>Streptophyta</taxon>
        <taxon>Embryophyta</taxon>
        <taxon>Tracheophyta</taxon>
        <taxon>Spermatophyta</taxon>
        <taxon>Magnoliopsida</taxon>
        <taxon>eudicotyledons</taxon>
        <taxon>Gunneridae</taxon>
        <taxon>Pentapetalae</taxon>
        <taxon>asterids</taxon>
        <taxon>lamiids</taxon>
        <taxon>Gentianales</taxon>
        <taxon>Rubiaceae</taxon>
        <taxon>Cinchonoideae</taxon>
        <taxon>Cinchoneae</taxon>
        <taxon>Cinchona</taxon>
    </lineage>
</organism>
<evidence type="ECO:0000256" key="12">
    <source>
        <dbReference type="ARBA" id="ARBA00023054"/>
    </source>
</evidence>
<proteinExistence type="inferred from homology"/>
<dbReference type="FunFam" id="1.10.10.10:FF:000322">
    <property type="entry name" value="Probable disease resistance protein At1g63360"/>
    <property type="match status" value="1"/>
</dbReference>
<dbReference type="Proteomes" id="UP001630127">
    <property type="component" value="Unassembled WGS sequence"/>
</dbReference>
<dbReference type="EMBL" id="JBJUIK010000004">
    <property type="protein sequence ID" value="KAL3530242.1"/>
    <property type="molecule type" value="Genomic_DNA"/>
</dbReference>
<keyword evidence="8" id="KW-0677">Repeat</keyword>
<keyword evidence="5" id="KW-0963">Cytoplasm</keyword>
<evidence type="ECO:0000256" key="5">
    <source>
        <dbReference type="ARBA" id="ARBA00022490"/>
    </source>
</evidence>
<keyword evidence="17" id="KW-1185">Reference proteome</keyword>
<evidence type="ECO:0000256" key="11">
    <source>
        <dbReference type="ARBA" id="ARBA00022840"/>
    </source>
</evidence>
<evidence type="ECO:0000259" key="13">
    <source>
        <dbReference type="Pfam" id="PF00931"/>
    </source>
</evidence>
<dbReference type="InterPro" id="IPR002182">
    <property type="entry name" value="NB-ARC"/>
</dbReference>
<evidence type="ECO:0000256" key="4">
    <source>
        <dbReference type="ARBA" id="ARBA00008894"/>
    </source>
</evidence>
<dbReference type="FunFam" id="3.40.50.300:FF:001091">
    <property type="entry name" value="Probable disease resistance protein At1g61300"/>
    <property type="match status" value="1"/>
</dbReference>
<reference evidence="16 17" key="1">
    <citation type="submission" date="2024-11" db="EMBL/GenBank/DDBJ databases">
        <title>A near-complete genome assembly of Cinchona calisaya.</title>
        <authorList>
            <person name="Lian D.C."/>
            <person name="Zhao X.W."/>
            <person name="Wei L."/>
        </authorList>
    </citation>
    <scope>NUCLEOTIDE SEQUENCE [LARGE SCALE GENOMIC DNA]</scope>
    <source>
        <tissue evidence="16">Nenye</tissue>
    </source>
</reference>
<dbReference type="InterPro" id="IPR032675">
    <property type="entry name" value="LRR_dom_sf"/>
</dbReference>
<evidence type="ECO:0000259" key="14">
    <source>
        <dbReference type="Pfam" id="PF12061"/>
    </source>
</evidence>
<dbReference type="InterPro" id="IPR021929">
    <property type="entry name" value="R1A-like_N"/>
</dbReference>
<dbReference type="Gene3D" id="1.10.8.430">
    <property type="entry name" value="Helical domain of apoptotic protease-activating factors"/>
    <property type="match status" value="1"/>
</dbReference>
<keyword evidence="10" id="KW-0611">Plant defense</keyword>
<keyword evidence="9" id="KW-0547">Nucleotide-binding</keyword>
<keyword evidence="11" id="KW-0067">ATP-binding</keyword>
<dbReference type="InterPro" id="IPR044974">
    <property type="entry name" value="Disease_R_plants"/>
</dbReference>
<comment type="function">
    <text evidence="1">Confers resistance to late blight (Phytophthora infestans) races carrying the avirulence gene Avr1. Resistance proteins guard the plant against pathogens that contain an appropriate avirulence protein via an indirect interaction with this avirulence protein. That triggers a defense system including the hypersensitive response, which restricts the pathogen growth.</text>
</comment>
<dbReference type="Gene3D" id="3.40.50.300">
    <property type="entry name" value="P-loop containing nucleotide triphosphate hydrolases"/>
    <property type="match status" value="1"/>
</dbReference>
<evidence type="ECO:0000256" key="1">
    <source>
        <dbReference type="ARBA" id="ARBA00002074"/>
    </source>
</evidence>
<feature type="domain" description="Late blight resistance protein R1A-like N-terminal" evidence="14">
    <location>
        <begin position="139"/>
        <end position="374"/>
    </location>
</feature>
<dbReference type="SUPFAM" id="SSF52540">
    <property type="entry name" value="P-loop containing nucleoside triphosphate hydrolases"/>
    <property type="match status" value="1"/>
</dbReference>
<dbReference type="GO" id="GO:0051607">
    <property type="term" value="P:defense response to virus"/>
    <property type="evidence" value="ECO:0007669"/>
    <property type="project" value="UniProtKB-ARBA"/>
</dbReference>
<comment type="similarity">
    <text evidence="4">Belongs to the disease resistance NB-LRR family.</text>
</comment>
<dbReference type="InterPro" id="IPR058922">
    <property type="entry name" value="WHD_DRP"/>
</dbReference>
<sequence>MGGREMASALVDKALEDIELLLEYFGVYNYPLKLLQLSLRSLRTFILCARKWQNESDENTSCSSGIGSLGTLLSRLEDALVENGKAFHNHCVRETDGDGSCYMSPGMHVEVFQFVECIESFHQEIAESYITLSEYSCSLQSNFSMEFIDSLLVSMEDIRDKFFYEEKDPVEALKEKLVFFKNFIRFGELRGFGPWQLQVLFIHLHVVAVNVARLCHEWIFNLSEDDKEDEDDDGDTDDNDDEKMLCDKFQLKFSELQQKIKPVDPPLCEAYVQILTALIFSRSSHALTVEKDKLVLGDFIDSLLCNIVEALKYNDSYMLSLKDQGLSLYEGLRFLRTILTKHLEKIDELHEKVKDLIGAAVNKAAIVICPLLVNELKEGLAKEMDFALCSLLEMIKLIKVVTSAFIFPKTDVLGFMDFFLENLKELPTCKIDSIALSKDQIQTVQEDLIYLRSFLENIRDQHNHDGTLQRLWTQLVDVVYETQFIILSLVVGDNPDCSPLEFKAVTQEIHLIKKEALKIGGNNYSSEAQKAKTSNPSESQGSTPGVNKIVLTLDDEANAIIEQLITGSKQLDIISIVGMPGLGKTTLARSIYDLPSVRDLFHTHAWCVVSQVYKKKDLLLRILGFVDPEFSDEYSKENEYTLEERLKQCLLRKRYLIVLDDVWEVEAWSVLEKSFPNDANSSRILLTSRHADVAKKINANREPHRLRQLTDDESWELLQKKLSCKESYPINVGRRIAKNCKGLPLTVVILAGILANLESDGWEEIAGRLSLSALSVTDQCMHTLELSYKKLPDYLKSCLLYFGAFPEDTEIHFGLLTRFWIAEGFVKKCESISLEDVAKDYINDLIGRGLVMASEERSIGGIKKCRMHDLLREFCAVQAKREKFMSFLSGHDELFTFHGQRDLQRLCVHSTREHFEKSRLFSPGVRSLILFSDDGNYIHQSRISFILHLFKHLKVLSLPDINLGSTFPREMTSLVELKLLAVYGVFNSIPSEIAKLLNLETLCVNASEALLPDTIWNMLKLRTLYSSTRGILDSGSVKEKLEKSSDLNNLDTFSTLKLSFRQSMEKILRKLPNIRRLKCRLFESGESNADSSRIVTMDFLSRLESLHLILPETKKDHIAFHFPLNLKKLTLSNFYSSTIPKSGELPNLLVLKLLGIDFEGNVWDMKEKWKFPKLKLLELTSLRIVRWTGSDGDDHFPCLEKLVLRNCWELKEIPSCLRDVTSLQMIEVRRCAKSVVNLLLKIKEEQENNWGNVNLQMLTSDV</sequence>
<evidence type="ECO:0000313" key="17">
    <source>
        <dbReference type="Proteomes" id="UP001630127"/>
    </source>
</evidence>
<dbReference type="SUPFAM" id="SSF52058">
    <property type="entry name" value="L domain-like"/>
    <property type="match status" value="1"/>
</dbReference>
<gene>
    <name evidence="16" type="ORF">ACH5RR_009564</name>
</gene>
<dbReference type="Pfam" id="PF00931">
    <property type="entry name" value="NB-ARC"/>
    <property type="match status" value="1"/>
</dbReference>
<comment type="caution">
    <text evidence="16">The sequence shown here is derived from an EMBL/GenBank/DDBJ whole genome shotgun (WGS) entry which is preliminary data.</text>
</comment>
<dbReference type="GO" id="GO:0009626">
    <property type="term" value="P:plant-type hypersensitive response"/>
    <property type="evidence" value="ECO:0007669"/>
    <property type="project" value="UniProtKB-KW"/>
</dbReference>
<feature type="domain" description="Disease resistance protein winged helix" evidence="15">
    <location>
        <begin position="805"/>
        <end position="874"/>
    </location>
</feature>
<evidence type="ECO:0000256" key="9">
    <source>
        <dbReference type="ARBA" id="ARBA00022741"/>
    </source>
</evidence>
<dbReference type="Pfam" id="PF12061">
    <property type="entry name" value="NB-LRR"/>
    <property type="match status" value="1"/>
</dbReference>
<evidence type="ECO:0000256" key="8">
    <source>
        <dbReference type="ARBA" id="ARBA00022737"/>
    </source>
</evidence>
<dbReference type="InterPro" id="IPR027417">
    <property type="entry name" value="P-loop_NTPase"/>
</dbReference>
<evidence type="ECO:0000256" key="7">
    <source>
        <dbReference type="ARBA" id="ARBA00022667"/>
    </source>
</evidence>
<dbReference type="PRINTS" id="PR00364">
    <property type="entry name" value="DISEASERSIST"/>
</dbReference>
<keyword evidence="12" id="KW-0175">Coiled coil</keyword>
<evidence type="ECO:0000313" key="16">
    <source>
        <dbReference type="EMBL" id="KAL3530242.1"/>
    </source>
</evidence>
<dbReference type="GO" id="GO:0005737">
    <property type="term" value="C:cytoplasm"/>
    <property type="evidence" value="ECO:0007669"/>
    <property type="project" value="UniProtKB-SubCell"/>
</dbReference>
<accession>A0ABD3AHA3</accession>
<evidence type="ECO:0000256" key="3">
    <source>
        <dbReference type="ARBA" id="ARBA00004496"/>
    </source>
</evidence>
<dbReference type="PANTHER" id="PTHR23155">
    <property type="entry name" value="DISEASE RESISTANCE PROTEIN RP"/>
    <property type="match status" value="1"/>
</dbReference>
<evidence type="ECO:0008006" key="18">
    <source>
        <dbReference type="Google" id="ProtNLM"/>
    </source>
</evidence>
<evidence type="ECO:0000256" key="6">
    <source>
        <dbReference type="ARBA" id="ARBA00022614"/>
    </source>
</evidence>
<dbReference type="PANTHER" id="PTHR23155:SF1152">
    <property type="entry name" value="AAA+ ATPASE DOMAIN-CONTAINING PROTEIN"/>
    <property type="match status" value="1"/>
</dbReference>
<evidence type="ECO:0000259" key="15">
    <source>
        <dbReference type="Pfam" id="PF23559"/>
    </source>
</evidence>
<evidence type="ECO:0000256" key="10">
    <source>
        <dbReference type="ARBA" id="ARBA00022821"/>
    </source>
</evidence>